<dbReference type="EMBL" id="JYDV01000019">
    <property type="protein sequence ID" value="KRZ41728.1"/>
    <property type="molecule type" value="Genomic_DNA"/>
</dbReference>
<evidence type="ECO:0000313" key="3">
    <source>
        <dbReference type="Proteomes" id="UP000054826"/>
    </source>
</evidence>
<dbReference type="AlphaFoldDB" id="A0A0V1K3C1"/>
<sequence length="105" mass="11930">MRFQRRLSRENCGCNGFHGQAAATEMREKRLKQHHTGEAGLGTQHRKCAFYSTAFACLCNDSLQETDESNIRCGRESEKFLPPQILTTYGLYVLYISVAVLLILE</sequence>
<feature type="transmembrane region" description="Helical" evidence="1">
    <location>
        <begin position="85"/>
        <end position="104"/>
    </location>
</feature>
<evidence type="ECO:0000313" key="2">
    <source>
        <dbReference type="EMBL" id="KRZ41728.1"/>
    </source>
</evidence>
<reference evidence="2 3" key="1">
    <citation type="submission" date="2015-01" db="EMBL/GenBank/DDBJ databases">
        <title>Evolution of Trichinella species and genotypes.</title>
        <authorList>
            <person name="Korhonen P.K."/>
            <person name="Edoardo P."/>
            <person name="Giuseppe L.R."/>
            <person name="Gasser R.B."/>
        </authorList>
    </citation>
    <scope>NUCLEOTIDE SEQUENCE [LARGE SCALE GENOMIC DNA]</scope>
    <source>
        <strain evidence="2">ISS176</strain>
    </source>
</reference>
<organism evidence="2 3">
    <name type="scientific">Trichinella pseudospiralis</name>
    <name type="common">Parasitic roundworm</name>
    <dbReference type="NCBI Taxonomy" id="6337"/>
    <lineage>
        <taxon>Eukaryota</taxon>
        <taxon>Metazoa</taxon>
        <taxon>Ecdysozoa</taxon>
        <taxon>Nematoda</taxon>
        <taxon>Enoplea</taxon>
        <taxon>Dorylaimia</taxon>
        <taxon>Trichinellida</taxon>
        <taxon>Trichinellidae</taxon>
        <taxon>Trichinella</taxon>
    </lineage>
</organism>
<dbReference type="Proteomes" id="UP000054826">
    <property type="component" value="Unassembled WGS sequence"/>
</dbReference>
<protein>
    <submittedName>
        <fullName evidence="2">Uncharacterized protein</fullName>
    </submittedName>
</protein>
<keyword evidence="1" id="KW-1133">Transmembrane helix</keyword>
<keyword evidence="1" id="KW-0812">Transmembrane</keyword>
<name>A0A0V1K3C1_TRIPS</name>
<proteinExistence type="predicted"/>
<evidence type="ECO:0000256" key="1">
    <source>
        <dbReference type="SAM" id="Phobius"/>
    </source>
</evidence>
<gene>
    <name evidence="2" type="ORF">T4C_11796</name>
</gene>
<accession>A0A0V1K3C1</accession>
<comment type="caution">
    <text evidence="2">The sequence shown here is derived from an EMBL/GenBank/DDBJ whole genome shotgun (WGS) entry which is preliminary data.</text>
</comment>
<keyword evidence="1" id="KW-0472">Membrane</keyword>